<dbReference type="Gene3D" id="3.20.20.140">
    <property type="entry name" value="Metal-dependent hydrolases"/>
    <property type="match status" value="1"/>
</dbReference>
<dbReference type="GO" id="GO:0004401">
    <property type="term" value="F:histidinol-phosphatase activity"/>
    <property type="evidence" value="ECO:0007669"/>
    <property type="project" value="UniProtKB-UniRule"/>
</dbReference>
<dbReference type="SUPFAM" id="SSF89550">
    <property type="entry name" value="PHP domain-like"/>
    <property type="match status" value="1"/>
</dbReference>
<evidence type="ECO:0000256" key="6">
    <source>
        <dbReference type="ARBA" id="ARBA00023102"/>
    </source>
</evidence>
<evidence type="ECO:0000256" key="3">
    <source>
        <dbReference type="ARBA" id="ARBA00013085"/>
    </source>
</evidence>
<keyword evidence="11" id="KW-1185">Reference proteome</keyword>
<dbReference type="InterPro" id="IPR004013">
    <property type="entry name" value="PHP_dom"/>
</dbReference>
<protein>
    <recommendedName>
        <fullName evidence="3 8">Histidinol-phosphatase</fullName>
        <shortName evidence="8">HolPase</shortName>
        <ecNumber evidence="3 8">3.1.3.15</ecNumber>
    </recommendedName>
</protein>
<dbReference type="EMBL" id="AP028216">
    <property type="protein sequence ID" value="BEI93202.1"/>
    <property type="molecule type" value="Genomic_DNA"/>
</dbReference>
<reference evidence="10" key="1">
    <citation type="journal article" date="2023" name="BMC Genomics">
        <title>Chromosome-level genome assemblies of Cutaneotrichosporon spp. (Trichosporonales, Basidiomycota) reveal imbalanced evolution between nucleotide sequences and chromosome synteny.</title>
        <authorList>
            <person name="Kobayashi Y."/>
            <person name="Kayamori A."/>
            <person name="Aoki K."/>
            <person name="Shiwa Y."/>
            <person name="Matsutani M."/>
            <person name="Fujita N."/>
            <person name="Sugita T."/>
            <person name="Iwasaki W."/>
            <person name="Tanaka N."/>
            <person name="Takashima M."/>
        </authorList>
    </citation>
    <scope>NUCLEOTIDE SEQUENCE</scope>
    <source>
        <strain evidence="10">HIS019</strain>
    </source>
</reference>
<dbReference type="InterPro" id="IPR010140">
    <property type="entry name" value="Histidinol_P_phosphatase_HisJ"/>
</dbReference>
<dbReference type="GeneID" id="85497072"/>
<organism evidence="10 11">
    <name type="scientific">Cutaneotrichosporon cavernicola</name>
    <dbReference type="NCBI Taxonomy" id="279322"/>
    <lineage>
        <taxon>Eukaryota</taxon>
        <taxon>Fungi</taxon>
        <taxon>Dikarya</taxon>
        <taxon>Basidiomycota</taxon>
        <taxon>Agaricomycotina</taxon>
        <taxon>Tremellomycetes</taxon>
        <taxon>Trichosporonales</taxon>
        <taxon>Trichosporonaceae</taxon>
        <taxon>Cutaneotrichosporon</taxon>
    </lineage>
</organism>
<accession>A0AA48L782</accession>
<comment type="catalytic activity">
    <reaction evidence="7 8">
        <text>L-histidinol phosphate + H2O = L-histidinol + phosphate</text>
        <dbReference type="Rhea" id="RHEA:14465"/>
        <dbReference type="ChEBI" id="CHEBI:15377"/>
        <dbReference type="ChEBI" id="CHEBI:43474"/>
        <dbReference type="ChEBI" id="CHEBI:57699"/>
        <dbReference type="ChEBI" id="CHEBI:57980"/>
        <dbReference type="EC" id="3.1.3.15"/>
    </reaction>
</comment>
<dbReference type="AlphaFoldDB" id="A0AA48L782"/>
<dbReference type="KEGG" id="ccac:CcaHIS019_0508300"/>
<evidence type="ECO:0000256" key="2">
    <source>
        <dbReference type="ARBA" id="ARBA00009152"/>
    </source>
</evidence>
<sequence>MPHSHHSHSGQFCRHAKDSLAEVVATASKRGFKVFGLSEHAPRYREADLFPEEADLSPHDLEAAYTDFLNEAEVQRAAHPEINLLIGVECDSITNLDIAGLTRLLKDERIEYVVGSVHHVRGVSIDFNRVTWLRSLRAAQRGVDETTMVRIGNKVILSPIDDDPILDEDYNPSEEDMLPFLESYLDAQMAMMEAHQPEVVGHFDLCLLFAPDISLKAVWDRVQRNVAYAISYGALFEANAAALRKGWKTSYPSPDVLQLILSLGGRVCLSDDSHGVAAVGLNYLPMREYLVAQGVKTVWHLVRAGQAQEGDKKVGKRGRVLARPCEGWEEDAFWETFKATM</sequence>
<dbReference type="PANTHER" id="PTHR21039">
    <property type="entry name" value="HISTIDINOL PHOSPHATASE-RELATED"/>
    <property type="match status" value="1"/>
</dbReference>
<dbReference type="RefSeq" id="XP_060458467.1">
    <property type="nucleotide sequence ID" value="XM_060602032.1"/>
</dbReference>
<evidence type="ECO:0000259" key="9">
    <source>
        <dbReference type="Pfam" id="PF02811"/>
    </source>
</evidence>
<dbReference type="PANTHER" id="PTHR21039:SF0">
    <property type="entry name" value="HISTIDINOL-PHOSPHATASE"/>
    <property type="match status" value="1"/>
</dbReference>
<gene>
    <name evidence="10" type="ORF">CcaverHIS019_0508300</name>
</gene>
<evidence type="ECO:0000313" key="10">
    <source>
        <dbReference type="EMBL" id="BEI93202.1"/>
    </source>
</evidence>
<evidence type="ECO:0000256" key="7">
    <source>
        <dbReference type="ARBA" id="ARBA00049158"/>
    </source>
</evidence>
<dbReference type="Pfam" id="PF02811">
    <property type="entry name" value="PHP"/>
    <property type="match status" value="1"/>
</dbReference>
<feature type="domain" description="PHP" evidence="9">
    <location>
        <begin position="5"/>
        <end position="240"/>
    </location>
</feature>
<keyword evidence="4 8" id="KW-0028">Amino-acid biosynthesis</keyword>
<evidence type="ECO:0000256" key="1">
    <source>
        <dbReference type="ARBA" id="ARBA00004970"/>
    </source>
</evidence>
<dbReference type="GO" id="GO:0000105">
    <property type="term" value="P:L-histidine biosynthetic process"/>
    <property type="evidence" value="ECO:0007669"/>
    <property type="project" value="UniProtKB-UniRule"/>
</dbReference>
<name>A0AA48L782_9TREE</name>
<keyword evidence="5 8" id="KW-0378">Hydrolase</keyword>
<evidence type="ECO:0000256" key="4">
    <source>
        <dbReference type="ARBA" id="ARBA00022605"/>
    </source>
</evidence>
<dbReference type="Proteomes" id="UP001233271">
    <property type="component" value="Chromosome 5"/>
</dbReference>
<dbReference type="InterPro" id="IPR016195">
    <property type="entry name" value="Pol/histidinol_Pase-like"/>
</dbReference>
<comment type="pathway">
    <text evidence="1 8">Amino-acid biosynthesis; L-histidine biosynthesis; L-histidine from 5-phospho-alpha-D-ribose 1-diphosphate: step 8/9.</text>
</comment>
<evidence type="ECO:0000313" key="11">
    <source>
        <dbReference type="Proteomes" id="UP001233271"/>
    </source>
</evidence>
<dbReference type="GO" id="GO:0005737">
    <property type="term" value="C:cytoplasm"/>
    <property type="evidence" value="ECO:0007669"/>
    <property type="project" value="TreeGrafter"/>
</dbReference>
<evidence type="ECO:0000256" key="8">
    <source>
        <dbReference type="RuleBase" id="RU366003"/>
    </source>
</evidence>
<keyword evidence="6 8" id="KW-0368">Histidine biosynthesis</keyword>
<proteinExistence type="inferred from homology"/>
<dbReference type="EC" id="3.1.3.15" evidence="3 8"/>
<evidence type="ECO:0000256" key="5">
    <source>
        <dbReference type="ARBA" id="ARBA00022801"/>
    </source>
</evidence>
<comment type="similarity">
    <text evidence="2 8">Belongs to the PHP hydrolase family. HisK subfamily.</text>
</comment>